<evidence type="ECO:0000256" key="11">
    <source>
        <dbReference type="ARBA" id="ARBA00023128"/>
    </source>
</evidence>
<dbReference type="Pfam" id="PF01300">
    <property type="entry name" value="Sua5_yciO_yrdC"/>
    <property type="match status" value="1"/>
</dbReference>
<dbReference type="PROSITE" id="PS51163">
    <property type="entry name" value="YRDC"/>
    <property type="match status" value="1"/>
</dbReference>
<protein>
    <recommendedName>
        <fullName evidence="6">Threonylcarbamoyl-AMP synthase</fullName>
        <ecNumber evidence="5">2.7.7.87</ecNumber>
    </recommendedName>
</protein>
<dbReference type="NCBIfam" id="TIGR00057">
    <property type="entry name" value="L-threonylcarbamoyladenylate synthase"/>
    <property type="match status" value="1"/>
</dbReference>
<keyword evidence="8" id="KW-0963">Cytoplasm</keyword>
<dbReference type="FunFam" id="3.90.870.10:FF:000007">
    <property type="entry name" value="YrdC N6-threonylcarbamoyltransferase domain containing"/>
    <property type="match status" value="1"/>
</dbReference>
<evidence type="ECO:0000256" key="7">
    <source>
        <dbReference type="ARBA" id="ARBA00022475"/>
    </source>
</evidence>
<dbReference type="GO" id="GO:0003725">
    <property type="term" value="F:double-stranded RNA binding"/>
    <property type="evidence" value="ECO:0007669"/>
    <property type="project" value="InterPro"/>
</dbReference>
<reference evidence="17" key="1">
    <citation type="submission" date="2014-05" db="EMBL/GenBank/DDBJ databases">
        <authorList>
            <person name="Chronopoulou M."/>
        </authorList>
    </citation>
    <scope>NUCLEOTIDE SEQUENCE</scope>
    <source>
        <tissue evidence="17">Whole organism</tissue>
    </source>
</reference>
<dbReference type="InterPro" id="IPR006070">
    <property type="entry name" value="Sua5-like_dom"/>
</dbReference>
<dbReference type="EMBL" id="HACA01009238">
    <property type="protein sequence ID" value="CDW26599.1"/>
    <property type="molecule type" value="Transcribed_RNA"/>
</dbReference>
<dbReference type="GO" id="GO:0006450">
    <property type="term" value="P:regulation of translational fidelity"/>
    <property type="evidence" value="ECO:0007669"/>
    <property type="project" value="TreeGrafter"/>
</dbReference>
<evidence type="ECO:0000256" key="15">
    <source>
        <dbReference type="ARBA" id="ARBA00063146"/>
    </source>
</evidence>
<evidence type="ECO:0000256" key="6">
    <source>
        <dbReference type="ARBA" id="ARBA00015492"/>
    </source>
</evidence>
<dbReference type="PANTHER" id="PTHR17490:SF10">
    <property type="entry name" value="THREONYLCARBAMOYL-AMP SYNTHASE"/>
    <property type="match status" value="1"/>
</dbReference>
<keyword evidence="7" id="KW-1003">Cell membrane</keyword>
<dbReference type="SUPFAM" id="SSF55821">
    <property type="entry name" value="YrdC/RibB"/>
    <property type="match status" value="1"/>
</dbReference>
<evidence type="ECO:0000256" key="14">
    <source>
        <dbReference type="ARBA" id="ARBA00058524"/>
    </source>
</evidence>
<evidence type="ECO:0000256" key="10">
    <source>
        <dbReference type="ARBA" id="ARBA00022946"/>
    </source>
</evidence>
<comment type="subunit">
    <text evidence="15">Interacts with RSC1A1.</text>
</comment>
<dbReference type="GO" id="GO:0000049">
    <property type="term" value="F:tRNA binding"/>
    <property type="evidence" value="ECO:0007669"/>
    <property type="project" value="TreeGrafter"/>
</dbReference>
<organism evidence="17">
    <name type="scientific">Lepeophtheirus salmonis</name>
    <name type="common">Salmon louse</name>
    <name type="synonym">Caligus salmonis</name>
    <dbReference type="NCBI Taxonomy" id="72036"/>
    <lineage>
        <taxon>Eukaryota</taxon>
        <taxon>Metazoa</taxon>
        <taxon>Ecdysozoa</taxon>
        <taxon>Arthropoda</taxon>
        <taxon>Crustacea</taxon>
        <taxon>Multicrustacea</taxon>
        <taxon>Hexanauplia</taxon>
        <taxon>Copepoda</taxon>
        <taxon>Siphonostomatoida</taxon>
        <taxon>Caligidae</taxon>
        <taxon>Lepeophtheirus</taxon>
    </lineage>
</organism>
<dbReference type="GO" id="GO:0005739">
    <property type="term" value="C:mitochondrion"/>
    <property type="evidence" value="ECO:0007669"/>
    <property type="project" value="UniProtKB-SubCell"/>
</dbReference>
<evidence type="ECO:0000256" key="2">
    <source>
        <dbReference type="ARBA" id="ARBA00004202"/>
    </source>
</evidence>
<name>A0A0K2TL02_LEPSM</name>
<comment type="subcellular location">
    <subcellularLocation>
        <location evidence="2">Cell membrane</location>
        <topology evidence="2">Peripheral membrane protein</topology>
    </subcellularLocation>
    <subcellularLocation>
        <location evidence="3">Cytoplasm</location>
    </subcellularLocation>
    <subcellularLocation>
        <location evidence="1">Mitochondrion</location>
    </subcellularLocation>
</comment>
<comment type="catalytic activity">
    <reaction evidence="13">
        <text>L-threonine + hydrogencarbonate + ATP = L-threonylcarbamoyladenylate + diphosphate + H2O</text>
        <dbReference type="Rhea" id="RHEA:36407"/>
        <dbReference type="ChEBI" id="CHEBI:15377"/>
        <dbReference type="ChEBI" id="CHEBI:17544"/>
        <dbReference type="ChEBI" id="CHEBI:30616"/>
        <dbReference type="ChEBI" id="CHEBI:33019"/>
        <dbReference type="ChEBI" id="CHEBI:57926"/>
        <dbReference type="ChEBI" id="CHEBI:73682"/>
        <dbReference type="EC" id="2.7.7.87"/>
    </reaction>
</comment>
<comment type="similarity">
    <text evidence="4">Belongs to the SUA5 family.</text>
</comment>
<dbReference type="Gene3D" id="3.90.870.10">
    <property type="entry name" value="DHBP synthase"/>
    <property type="match status" value="1"/>
</dbReference>
<comment type="function">
    <text evidence="14">Cytoplasmic and mitochondrial threonylcarbamoyl-AMP synthase required for the formation of a threonylcarbamoyl group on adenosine at position 37 (t(6)A37) in tRNAs that read codons beginning with adenine. Catalyzes the conversion of L-threonine, HCO(3)(-)/CO(2) and ATP to give threonylcarbamoyl-AMP (TC-AMP) as the acyladenylate intermediate, with the release of diphosphate. Participates in t(6)A37 formation in cytoplasmic and mitochondrial tRNAs. May regulate the activity of some transporters.</text>
</comment>
<sequence length="249" mass="27683">MRLLRTSLERIRRKAAMKTSTTSNSSIYDIHSLKQSSLPQFLIRTAADQLLQGQVIALPTDTIYGLAACVQNNKSVESLYKIKGRAFVKPIAICLAEIQDIYTWAHVTVPKELLEQLLPGPVTLIFKRQEKLNPEFNPLTQLVGVRIPNHPFVREVCRATGEPIALTSANKSSSPSSLTVEEFEDLLPHLGAVFREKDSIPDPSRAGSTIVELCELRKFKVIREGCALDSTLNSLKSFGLTESSLCKYE</sequence>
<evidence type="ECO:0000256" key="8">
    <source>
        <dbReference type="ARBA" id="ARBA00022490"/>
    </source>
</evidence>
<dbReference type="InterPro" id="IPR050156">
    <property type="entry name" value="TC-AMP_synthase_SUA5"/>
</dbReference>
<evidence type="ECO:0000313" key="17">
    <source>
        <dbReference type="EMBL" id="CDW26599.1"/>
    </source>
</evidence>
<proteinExistence type="inferred from homology"/>
<dbReference type="GO" id="GO:0005886">
    <property type="term" value="C:plasma membrane"/>
    <property type="evidence" value="ECO:0007669"/>
    <property type="project" value="UniProtKB-SubCell"/>
</dbReference>
<dbReference type="PANTHER" id="PTHR17490">
    <property type="entry name" value="SUA5"/>
    <property type="match status" value="1"/>
</dbReference>
<feature type="domain" description="YrdC-like" evidence="16">
    <location>
        <begin position="40"/>
        <end position="227"/>
    </location>
</feature>
<evidence type="ECO:0000256" key="12">
    <source>
        <dbReference type="ARBA" id="ARBA00023136"/>
    </source>
</evidence>
<dbReference type="OrthoDB" id="3648309at2759"/>
<dbReference type="AlphaFoldDB" id="A0A0K2TL02"/>
<evidence type="ECO:0000256" key="3">
    <source>
        <dbReference type="ARBA" id="ARBA00004496"/>
    </source>
</evidence>
<dbReference type="InterPro" id="IPR017945">
    <property type="entry name" value="DHBP_synth_RibB-like_a/b_dom"/>
</dbReference>
<evidence type="ECO:0000256" key="13">
    <source>
        <dbReference type="ARBA" id="ARBA00048366"/>
    </source>
</evidence>
<dbReference type="EC" id="2.7.7.87" evidence="5"/>
<dbReference type="GO" id="GO:0061710">
    <property type="term" value="F:L-threonylcarbamoyladenylate synthase"/>
    <property type="evidence" value="ECO:0007669"/>
    <property type="project" value="UniProtKB-EC"/>
</dbReference>
<evidence type="ECO:0000256" key="1">
    <source>
        <dbReference type="ARBA" id="ARBA00004173"/>
    </source>
</evidence>
<evidence type="ECO:0000256" key="5">
    <source>
        <dbReference type="ARBA" id="ARBA00012584"/>
    </source>
</evidence>
<evidence type="ECO:0000256" key="4">
    <source>
        <dbReference type="ARBA" id="ARBA00007663"/>
    </source>
</evidence>
<evidence type="ECO:0000259" key="16">
    <source>
        <dbReference type="PROSITE" id="PS51163"/>
    </source>
</evidence>
<keyword evidence="9" id="KW-0808">Transferase</keyword>
<evidence type="ECO:0000256" key="9">
    <source>
        <dbReference type="ARBA" id="ARBA00022679"/>
    </source>
</evidence>
<accession>A0A0K2TL02</accession>
<keyword evidence="10" id="KW-0809">Transit peptide</keyword>
<keyword evidence="12" id="KW-0472">Membrane</keyword>
<keyword evidence="11" id="KW-0496">Mitochondrion</keyword>